<dbReference type="InterPro" id="IPR015001">
    <property type="entry name" value="DUF1850"/>
</dbReference>
<protein>
    <submittedName>
        <fullName evidence="1">DUF1850 domain-containing protein</fullName>
    </submittedName>
</protein>
<keyword evidence="2" id="KW-1185">Reference proteome</keyword>
<dbReference type="RefSeq" id="WP_379729558.1">
    <property type="nucleotide sequence ID" value="NZ_JBHRYJ010000006.1"/>
</dbReference>
<name>A0ABV7VP91_9PROT</name>
<accession>A0ABV7VP91</accession>
<sequence length="125" mass="13720">MAGLCLALGAAVVALHTSAVDLRWIHSVQKTEWREHWDLTKAGLVVEQAAVQSSGAGMDPGPDAVFRNGFWVWKPRLPPQPQLTLTRSPFTPGDWHLCIKGQCRDLGSYFPGIGPEQAVTMEPCR</sequence>
<dbReference type="EMBL" id="JBHRYJ010000006">
    <property type="protein sequence ID" value="MFC3677938.1"/>
    <property type="molecule type" value="Genomic_DNA"/>
</dbReference>
<reference evidence="2" key="1">
    <citation type="journal article" date="2019" name="Int. J. Syst. Evol. Microbiol.">
        <title>The Global Catalogue of Microorganisms (GCM) 10K type strain sequencing project: providing services to taxonomists for standard genome sequencing and annotation.</title>
        <authorList>
            <consortium name="The Broad Institute Genomics Platform"/>
            <consortium name="The Broad Institute Genome Sequencing Center for Infectious Disease"/>
            <person name="Wu L."/>
            <person name="Ma J."/>
        </authorList>
    </citation>
    <scope>NUCLEOTIDE SEQUENCE [LARGE SCALE GENOMIC DNA]</scope>
    <source>
        <strain evidence="2">KCTC 42182</strain>
    </source>
</reference>
<gene>
    <name evidence="1" type="ORF">ACFOOQ_20465</name>
</gene>
<evidence type="ECO:0000313" key="2">
    <source>
        <dbReference type="Proteomes" id="UP001595711"/>
    </source>
</evidence>
<organism evidence="1 2">
    <name type="scientific">Ferrovibrio xuzhouensis</name>
    <dbReference type="NCBI Taxonomy" id="1576914"/>
    <lineage>
        <taxon>Bacteria</taxon>
        <taxon>Pseudomonadati</taxon>
        <taxon>Pseudomonadota</taxon>
        <taxon>Alphaproteobacteria</taxon>
        <taxon>Rhodospirillales</taxon>
        <taxon>Rhodospirillaceae</taxon>
        <taxon>Ferrovibrio</taxon>
    </lineage>
</organism>
<proteinExistence type="predicted"/>
<dbReference type="Pfam" id="PF08905">
    <property type="entry name" value="DUF1850"/>
    <property type="match status" value="1"/>
</dbReference>
<evidence type="ECO:0000313" key="1">
    <source>
        <dbReference type="EMBL" id="MFC3677938.1"/>
    </source>
</evidence>
<dbReference type="Proteomes" id="UP001595711">
    <property type="component" value="Unassembled WGS sequence"/>
</dbReference>
<comment type="caution">
    <text evidence="1">The sequence shown here is derived from an EMBL/GenBank/DDBJ whole genome shotgun (WGS) entry which is preliminary data.</text>
</comment>